<organism evidence="3 4">
    <name type="scientific">Pelosinus fermentans B4</name>
    <dbReference type="NCBI Taxonomy" id="1149862"/>
    <lineage>
        <taxon>Bacteria</taxon>
        <taxon>Bacillati</taxon>
        <taxon>Bacillota</taxon>
        <taxon>Negativicutes</taxon>
        <taxon>Selenomonadales</taxon>
        <taxon>Sporomusaceae</taxon>
        <taxon>Pelosinus</taxon>
    </lineage>
</organism>
<dbReference type="PATRIC" id="fig|1149862.3.peg.2378"/>
<sequence length="217" mass="24937">MNYHICSLNQTHFTQIMDLQKIVAEHLTRPDLLNLKNDELIYARLKIPNSVIGAYDGGNLIGYHVMNMVDLTKELINIDVSWLPGTVTRITKLGPTAVHPAHRGKQLIAAMGLVQFDIIRQSDYYHAIATVSPYNYPSLKFLFSQGYQLIHIIVAYAGMLRFVLFRNFREDIQEEQYTLRVSHENIDTQQLLLAKHFHGYGICKTDKGHDIIYGYTE</sequence>
<dbReference type="EMBL" id="AKVJ01000026">
    <property type="protein sequence ID" value="EIW18346.1"/>
    <property type="molecule type" value="Genomic_DNA"/>
</dbReference>
<keyword evidence="1" id="KW-0472">Membrane</keyword>
<feature type="domain" description="N-acetyltransferase" evidence="2">
    <location>
        <begin position="3"/>
        <end position="169"/>
    </location>
</feature>
<dbReference type="RefSeq" id="WP_007934326.1">
    <property type="nucleotide sequence ID" value="NZ_AKVJ01000026.1"/>
</dbReference>
<keyword evidence="1" id="KW-0812">Transmembrane</keyword>
<dbReference type="Gene3D" id="3.40.630.30">
    <property type="match status" value="1"/>
</dbReference>
<dbReference type="PROSITE" id="PS51186">
    <property type="entry name" value="GNAT"/>
    <property type="match status" value="1"/>
</dbReference>
<evidence type="ECO:0000313" key="3">
    <source>
        <dbReference type="EMBL" id="EIW18346.1"/>
    </source>
</evidence>
<proteinExistence type="predicted"/>
<name>I9LDF0_9FIRM</name>
<feature type="transmembrane region" description="Helical" evidence="1">
    <location>
        <begin position="146"/>
        <end position="164"/>
    </location>
</feature>
<evidence type="ECO:0000256" key="1">
    <source>
        <dbReference type="SAM" id="Phobius"/>
    </source>
</evidence>
<reference evidence="3 4" key="1">
    <citation type="journal article" date="2012" name="J. Bacteriol.">
        <title>Draft Genome Sequences for Two Metal-Reducing Pelosinus fermentans Strains Isolated from a Cr(VI)-Contaminated Site and for Type Strain R7.</title>
        <authorList>
            <person name="Brown S.D."/>
            <person name="Podar M."/>
            <person name="Klingeman D.M."/>
            <person name="Johnson C.M."/>
            <person name="Yang Z.K."/>
            <person name="Utturkar S.M."/>
            <person name="Land M.L."/>
            <person name="Mosher J.J."/>
            <person name="Hurt R.A.Jr."/>
            <person name="Phelps T.J."/>
            <person name="Palumbo A.V."/>
            <person name="Arkin A.P."/>
            <person name="Hazen T.C."/>
            <person name="Elias D.A."/>
        </authorList>
    </citation>
    <scope>NUCLEOTIDE SEQUENCE [LARGE SCALE GENOMIC DNA]</scope>
    <source>
        <strain evidence="3 4">B4</strain>
    </source>
</reference>
<dbReference type="InterPro" id="IPR000182">
    <property type="entry name" value="GNAT_dom"/>
</dbReference>
<comment type="caution">
    <text evidence="3">The sequence shown here is derived from an EMBL/GenBank/DDBJ whole genome shotgun (WGS) entry which is preliminary data.</text>
</comment>
<evidence type="ECO:0000313" key="4">
    <source>
        <dbReference type="Proteomes" id="UP000004324"/>
    </source>
</evidence>
<evidence type="ECO:0000259" key="2">
    <source>
        <dbReference type="PROSITE" id="PS51186"/>
    </source>
</evidence>
<dbReference type="Proteomes" id="UP000004324">
    <property type="component" value="Unassembled WGS sequence"/>
</dbReference>
<gene>
    <name evidence="3" type="ORF">FB4_3412</name>
</gene>
<protein>
    <recommendedName>
        <fullName evidence="2">N-acetyltransferase domain-containing protein</fullName>
    </recommendedName>
</protein>
<dbReference type="OrthoDB" id="8750087at2"/>
<keyword evidence="4" id="KW-1185">Reference proteome</keyword>
<dbReference type="SUPFAM" id="SSF55729">
    <property type="entry name" value="Acyl-CoA N-acyltransferases (Nat)"/>
    <property type="match status" value="1"/>
</dbReference>
<keyword evidence="1" id="KW-1133">Transmembrane helix</keyword>
<accession>I9LDF0</accession>
<dbReference type="AlphaFoldDB" id="I9LDF0"/>
<dbReference type="GO" id="GO:0016747">
    <property type="term" value="F:acyltransferase activity, transferring groups other than amino-acyl groups"/>
    <property type="evidence" value="ECO:0007669"/>
    <property type="project" value="InterPro"/>
</dbReference>
<dbReference type="InterPro" id="IPR016181">
    <property type="entry name" value="Acyl_CoA_acyltransferase"/>
</dbReference>